<accession>A0ABM9MSW6</accession>
<comment type="caution">
    <text evidence="1">The sequence shown here is derived from an EMBL/GenBank/DDBJ whole genome shotgun (WGS) entry which is preliminary data.</text>
</comment>
<reference evidence="1 2" key="1">
    <citation type="submission" date="2023-10" db="EMBL/GenBank/DDBJ databases">
        <authorList>
            <person name="Botero Cardona J."/>
        </authorList>
    </citation>
    <scope>NUCLEOTIDE SEQUENCE [LARGE SCALE GENOMIC DNA]</scope>
    <source>
        <strain evidence="1 2">R-82641</strain>
    </source>
</reference>
<name>A0ABM9MSW6_9LACO</name>
<proteinExistence type="predicted"/>
<sequence>MGEMLMSKNFSANPDWLATVAGYFDHDYRERGKVKWNGFFLSDHTAGLKNQKTDQDQADQTKLHEAMSYEQMQQVVALAYRNSQRLVVQANSFDIEGRASPVEVGRVTGFFADGFYLDREPKNWEDLQFVEVNHGRK</sequence>
<gene>
    <name evidence="1" type="ORF">R82641_BJNNKPBH_00607</name>
</gene>
<dbReference type="EMBL" id="CAUZLY010000004">
    <property type="protein sequence ID" value="CAK1237718.1"/>
    <property type="molecule type" value="Genomic_DNA"/>
</dbReference>
<keyword evidence="2" id="KW-1185">Reference proteome</keyword>
<protein>
    <recommendedName>
        <fullName evidence="3">DNA-directed RNA polymerase beta subunit</fullName>
    </recommendedName>
</protein>
<evidence type="ECO:0008006" key="3">
    <source>
        <dbReference type="Google" id="ProtNLM"/>
    </source>
</evidence>
<organism evidence="1 2">
    <name type="scientific">Fructobacillus cardui</name>
    <dbReference type="NCBI Taxonomy" id="2893170"/>
    <lineage>
        <taxon>Bacteria</taxon>
        <taxon>Bacillati</taxon>
        <taxon>Bacillota</taxon>
        <taxon>Bacilli</taxon>
        <taxon>Lactobacillales</taxon>
        <taxon>Lactobacillaceae</taxon>
        <taxon>Fructobacillus</taxon>
    </lineage>
</organism>
<evidence type="ECO:0000313" key="1">
    <source>
        <dbReference type="EMBL" id="CAK1237718.1"/>
    </source>
</evidence>
<dbReference type="Proteomes" id="UP001314200">
    <property type="component" value="Unassembled WGS sequence"/>
</dbReference>
<evidence type="ECO:0000313" key="2">
    <source>
        <dbReference type="Proteomes" id="UP001314200"/>
    </source>
</evidence>